<dbReference type="Pfam" id="PF02492">
    <property type="entry name" value="cobW"/>
    <property type="match status" value="1"/>
</dbReference>
<name>A0A2T0BFG1_9CLOT</name>
<dbReference type="InterPro" id="IPR027417">
    <property type="entry name" value="P-loop_NTPase"/>
</dbReference>
<dbReference type="CDD" id="cd03112">
    <property type="entry name" value="CobW-like"/>
    <property type="match status" value="1"/>
</dbReference>
<feature type="domain" description="CobW/HypB/UreG nucleotide-binding" evidence="6">
    <location>
        <begin position="7"/>
        <end position="180"/>
    </location>
</feature>
<dbReference type="SUPFAM" id="SSF52540">
    <property type="entry name" value="P-loop containing nucleoside triphosphate hydrolases"/>
    <property type="match status" value="1"/>
</dbReference>
<sequence length="316" mass="35973">MKTKIDIISGFLGSGKTTLIKKLMDNEFKDEKIAIIENEFGEISIDGAILEAKNVDIKEINSGCICCSLVGDFKEAIKEIVDNYNPDRIIIEPSGVAKLSDVIKACRGIDNDLGDNINMVITVVDAWKAKMYLKNFGEFYKDQIRNGKIIVLTRTQRLESDRLEEIINSIKFINSEATIIKESIDEINFNNIEYIKEKKSAETFKLVHRLNLKSYPKARREKKHSADNIFSSWGGESLKIFTEKELESIFEKIEDKDEYGIILRAKGIVKGKNEKWIEFHYVPMELNMSLAKVQSSSKVCVIGKGINKDKLQSLFL</sequence>
<dbReference type="EMBL" id="PVXQ01000014">
    <property type="protein sequence ID" value="PRR82630.1"/>
    <property type="molecule type" value="Genomic_DNA"/>
</dbReference>
<evidence type="ECO:0000256" key="4">
    <source>
        <dbReference type="ARBA" id="ARBA00034320"/>
    </source>
</evidence>
<dbReference type="GO" id="GO:0005737">
    <property type="term" value="C:cytoplasm"/>
    <property type="evidence" value="ECO:0007669"/>
    <property type="project" value="TreeGrafter"/>
</dbReference>
<reference evidence="8 9" key="1">
    <citation type="submission" date="2018-03" db="EMBL/GenBank/DDBJ databases">
        <title>Genome sequence of Clostridium vincentii DSM 10228.</title>
        <authorList>
            <person name="Poehlein A."/>
            <person name="Daniel R."/>
        </authorList>
    </citation>
    <scope>NUCLEOTIDE SEQUENCE [LARGE SCALE GENOMIC DNA]</scope>
    <source>
        <strain evidence="8 9">DSM 10228</strain>
    </source>
</reference>
<dbReference type="Gene3D" id="3.30.1220.10">
    <property type="entry name" value="CobW-like, C-terminal domain"/>
    <property type="match status" value="1"/>
</dbReference>
<keyword evidence="3" id="KW-0143">Chaperone</keyword>
<comment type="similarity">
    <text evidence="4">Belongs to the SIMIBI class G3E GTPase family. ZNG1 subfamily.</text>
</comment>
<accession>A0A2T0BFG1</accession>
<dbReference type="OrthoDB" id="9808822at2"/>
<protein>
    <submittedName>
        <fullName evidence="8">Putative GTP-binding protein YjiA</fullName>
    </submittedName>
</protein>
<keyword evidence="2" id="KW-0378">Hydrolase</keyword>
<evidence type="ECO:0000259" key="7">
    <source>
        <dbReference type="Pfam" id="PF07683"/>
    </source>
</evidence>
<dbReference type="Pfam" id="PF07683">
    <property type="entry name" value="CobW_C"/>
    <property type="match status" value="1"/>
</dbReference>
<evidence type="ECO:0000256" key="2">
    <source>
        <dbReference type="ARBA" id="ARBA00022801"/>
    </source>
</evidence>
<dbReference type="InterPro" id="IPR011629">
    <property type="entry name" value="CobW-like_C"/>
</dbReference>
<organism evidence="8 9">
    <name type="scientific">Clostridium vincentii</name>
    <dbReference type="NCBI Taxonomy" id="52704"/>
    <lineage>
        <taxon>Bacteria</taxon>
        <taxon>Bacillati</taxon>
        <taxon>Bacillota</taxon>
        <taxon>Clostridia</taxon>
        <taxon>Eubacteriales</taxon>
        <taxon>Clostridiaceae</taxon>
        <taxon>Clostridium</taxon>
    </lineage>
</organism>
<gene>
    <name evidence="8" type="primary">yjiA_1</name>
    <name evidence="8" type="ORF">CLVI_15970</name>
</gene>
<dbReference type="PANTHER" id="PTHR13748">
    <property type="entry name" value="COBW-RELATED"/>
    <property type="match status" value="1"/>
</dbReference>
<dbReference type="RefSeq" id="WP_106059587.1">
    <property type="nucleotide sequence ID" value="NZ_PVXQ01000014.1"/>
</dbReference>
<dbReference type="Proteomes" id="UP000239471">
    <property type="component" value="Unassembled WGS sequence"/>
</dbReference>
<dbReference type="GO" id="GO:0000166">
    <property type="term" value="F:nucleotide binding"/>
    <property type="evidence" value="ECO:0007669"/>
    <property type="project" value="UniProtKB-KW"/>
</dbReference>
<evidence type="ECO:0000256" key="3">
    <source>
        <dbReference type="ARBA" id="ARBA00023186"/>
    </source>
</evidence>
<dbReference type="PANTHER" id="PTHR13748:SF62">
    <property type="entry name" value="COBW DOMAIN-CONTAINING PROTEIN"/>
    <property type="match status" value="1"/>
</dbReference>
<dbReference type="GO" id="GO:0016787">
    <property type="term" value="F:hydrolase activity"/>
    <property type="evidence" value="ECO:0007669"/>
    <property type="project" value="UniProtKB-KW"/>
</dbReference>
<feature type="domain" description="CobW C-terminal" evidence="7">
    <location>
        <begin position="231"/>
        <end position="315"/>
    </location>
</feature>
<evidence type="ECO:0000256" key="1">
    <source>
        <dbReference type="ARBA" id="ARBA00022741"/>
    </source>
</evidence>
<keyword evidence="9" id="KW-1185">Reference proteome</keyword>
<keyword evidence="1" id="KW-0547">Nucleotide-binding</keyword>
<dbReference type="InterPro" id="IPR003495">
    <property type="entry name" value="CobW/HypB/UreG_nucleotide-bd"/>
</dbReference>
<comment type="catalytic activity">
    <reaction evidence="5">
        <text>GTP + H2O = GDP + phosphate + H(+)</text>
        <dbReference type="Rhea" id="RHEA:19669"/>
        <dbReference type="ChEBI" id="CHEBI:15377"/>
        <dbReference type="ChEBI" id="CHEBI:15378"/>
        <dbReference type="ChEBI" id="CHEBI:37565"/>
        <dbReference type="ChEBI" id="CHEBI:43474"/>
        <dbReference type="ChEBI" id="CHEBI:58189"/>
    </reaction>
    <physiologicalReaction direction="left-to-right" evidence="5">
        <dbReference type="Rhea" id="RHEA:19670"/>
    </physiologicalReaction>
</comment>
<comment type="caution">
    <text evidence="8">The sequence shown here is derived from an EMBL/GenBank/DDBJ whole genome shotgun (WGS) entry which is preliminary data.</text>
</comment>
<proteinExistence type="inferred from homology"/>
<dbReference type="InterPro" id="IPR036627">
    <property type="entry name" value="CobW-likC_sf"/>
</dbReference>
<dbReference type="InterPro" id="IPR051316">
    <property type="entry name" value="Zinc-reg_GTPase_activator"/>
</dbReference>
<evidence type="ECO:0000259" key="6">
    <source>
        <dbReference type="Pfam" id="PF02492"/>
    </source>
</evidence>
<evidence type="ECO:0000256" key="5">
    <source>
        <dbReference type="ARBA" id="ARBA00049117"/>
    </source>
</evidence>
<dbReference type="Gene3D" id="3.40.50.300">
    <property type="entry name" value="P-loop containing nucleotide triphosphate hydrolases"/>
    <property type="match status" value="1"/>
</dbReference>
<evidence type="ECO:0000313" key="9">
    <source>
        <dbReference type="Proteomes" id="UP000239471"/>
    </source>
</evidence>
<evidence type="ECO:0000313" key="8">
    <source>
        <dbReference type="EMBL" id="PRR82630.1"/>
    </source>
</evidence>
<dbReference type="AlphaFoldDB" id="A0A2T0BFG1"/>